<keyword evidence="4" id="KW-0309">Germination</keyword>
<feature type="transmembrane region" description="Helical" evidence="8">
    <location>
        <begin position="188"/>
        <end position="207"/>
    </location>
</feature>
<evidence type="ECO:0000256" key="3">
    <source>
        <dbReference type="ARBA" id="ARBA00022448"/>
    </source>
</evidence>
<organism evidence="9 10">
    <name type="scientific">Aquibacillus rhizosphaerae</name>
    <dbReference type="NCBI Taxonomy" id="3051431"/>
    <lineage>
        <taxon>Bacteria</taxon>
        <taxon>Bacillati</taxon>
        <taxon>Bacillota</taxon>
        <taxon>Bacilli</taxon>
        <taxon>Bacillales</taxon>
        <taxon>Bacillaceae</taxon>
        <taxon>Aquibacillus</taxon>
    </lineage>
</organism>
<evidence type="ECO:0000313" key="10">
    <source>
        <dbReference type="Proteomes" id="UP001235343"/>
    </source>
</evidence>
<comment type="similarity">
    <text evidence="2">Belongs to the amino acid-polyamine-organocation (APC) superfamily. Spore germination protein (SGP) (TC 2.A.3.9) family.</text>
</comment>
<evidence type="ECO:0000256" key="2">
    <source>
        <dbReference type="ARBA" id="ARBA00007998"/>
    </source>
</evidence>
<dbReference type="EMBL" id="JASTZU010000010">
    <property type="protein sequence ID" value="MDL4839127.1"/>
    <property type="molecule type" value="Genomic_DNA"/>
</dbReference>
<comment type="caution">
    <text evidence="9">The sequence shown here is derived from an EMBL/GenBank/DDBJ whole genome shotgun (WGS) entry which is preliminary data.</text>
</comment>
<sequence length="362" mass="41928">MKDYKTLTTRDMFALVTLLIGIKFADTTPALLAQKGQNGFWLIPIVSFIVVIPSFLLLIYLLKKYKDKNLVELLETILGTFSGKLLGLIIFLLAYSTLIFDSRNYVEQIKLLYYPQSPTLIIFGLFMLVAFFCAKRGFEVIGFTSWIGLPLIKFAVFLLALLVLREAVWNRIFPLFGSGLNIITMEGVKNSSIFMEFFLLTIAYTSFKDTKFFRRGSYLGSAFVVVEIVLFFLLYTIVFDYNSIGKIAFPFHEITQYINFGDYFTNIETFFMVFWLFGAFMRFIIFLYLITWIFGTVFNINEFEPLLLPFAFFTVMIGMLPENSIINEMVIRDVLLDVMTPLFVLFPFLLWFIALCKGDLKK</sequence>
<feature type="transmembrane region" description="Helical" evidence="8">
    <location>
        <begin position="74"/>
        <end position="100"/>
    </location>
</feature>
<reference evidence="9 10" key="1">
    <citation type="submission" date="2023-06" db="EMBL/GenBank/DDBJ databases">
        <title>Aquibacillus rhizosphaerae LR5S19.</title>
        <authorList>
            <person name="Sun J.-Q."/>
        </authorList>
    </citation>
    <scope>NUCLEOTIDE SEQUENCE [LARGE SCALE GENOMIC DNA]</scope>
    <source>
        <strain evidence="9 10">LR5S19</strain>
    </source>
</reference>
<evidence type="ECO:0000313" key="9">
    <source>
        <dbReference type="EMBL" id="MDL4839127.1"/>
    </source>
</evidence>
<keyword evidence="7 8" id="KW-0472">Membrane</keyword>
<keyword evidence="6 8" id="KW-1133">Transmembrane helix</keyword>
<dbReference type="PANTHER" id="PTHR34975:SF2">
    <property type="entry name" value="SPORE GERMINATION PROTEIN A2"/>
    <property type="match status" value="1"/>
</dbReference>
<dbReference type="InterPro" id="IPR004761">
    <property type="entry name" value="Spore_GerAB"/>
</dbReference>
<evidence type="ECO:0000256" key="7">
    <source>
        <dbReference type="ARBA" id="ARBA00023136"/>
    </source>
</evidence>
<protein>
    <submittedName>
        <fullName evidence="9">Endospore germination permease</fullName>
    </submittedName>
</protein>
<evidence type="ECO:0000256" key="6">
    <source>
        <dbReference type="ARBA" id="ARBA00022989"/>
    </source>
</evidence>
<keyword evidence="5 8" id="KW-0812">Transmembrane</keyword>
<dbReference type="NCBIfam" id="TIGR00912">
    <property type="entry name" value="2A0309"/>
    <property type="match status" value="1"/>
</dbReference>
<evidence type="ECO:0000256" key="5">
    <source>
        <dbReference type="ARBA" id="ARBA00022692"/>
    </source>
</evidence>
<feature type="transmembrane region" description="Helical" evidence="8">
    <location>
        <begin position="112"/>
        <end position="134"/>
    </location>
</feature>
<proteinExistence type="inferred from homology"/>
<dbReference type="Proteomes" id="UP001235343">
    <property type="component" value="Unassembled WGS sequence"/>
</dbReference>
<accession>A0ABT7KZZ1</accession>
<feature type="transmembrane region" description="Helical" evidence="8">
    <location>
        <begin position="338"/>
        <end position="356"/>
    </location>
</feature>
<comment type="subcellular location">
    <subcellularLocation>
        <location evidence="1">Membrane</location>
        <topology evidence="1">Multi-pass membrane protein</topology>
    </subcellularLocation>
</comment>
<dbReference type="RefSeq" id="WP_285929958.1">
    <property type="nucleotide sequence ID" value="NZ_JASTZU010000010.1"/>
</dbReference>
<evidence type="ECO:0000256" key="1">
    <source>
        <dbReference type="ARBA" id="ARBA00004141"/>
    </source>
</evidence>
<feature type="transmembrane region" description="Helical" evidence="8">
    <location>
        <begin position="41"/>
        <end position="62"/>
    </location>
</feature>
<feature type="transmembrane region" description="Helical" evidence="8">
    <location>
        <begin position="270"/>
        <end position="294"/>
    </location>
</feature>
<name>A0ABT7KZZ1_9BACI</name>
<evidence type="ECO:0000256" key="4">
    <source>
        <dbReference type="ARBA" id="ARBA00022544"/>
    </source>
</evidence>
<dbReference type="Pfam" id="PF03845">
    <property type="entry name" value="Spore_permease"/>
    <property type="match status" value="1"/>
</dbReference>
<dbReference type="PANTHER" id="PTHR34975">
    <property type="entry name" value="SPORE GERMINATION PROTEIN A2"/>
    <property type="match status" value="1"/>
</dbReference>
<evidence type="ECO:0000256" key="8">
    <source>
        <dbReference type="SAM" id="Phobius"/>
    </source>
</evidence>
<keyword evidence="3" id="KW-0813">Transport</keyword>
<feature type="transmembrane region" description="Helical" evidence="8">
    <location>
        <begin position="146"/>
        <end position="168"/>
    </location>
</feature>
<feature type="transmembrane region" description="Helical" evidence="8">
    <location>
        <begin position="219"/>
        <end position="238"/>
    </location>
</feature>
<gene>
    <name evidence="9" type="ORF">QQS35_01450</name>
</gene>
<keyword evidence="10" id="KW-1185">Reference proteome</keyword>
<feature type="transmembrane region" description="Helical" evidence="8">
    <location>
        <begin position="306"/>
        <end position="326"/>
    </location>
</feature>